<evidence type="ECO:0000256" key="6">
    <source>
        <dbReference type="SAM" id="Phobius"/>
    </source>
</evidence>
<keyword evidence="10" id="KW-1185">Reference proteome</keyword>
<dbReference type="Pfam" id="PF24678">
    <property type="entry name" value="DUF7658"/>
    <property type="match status" value="1"/>
</dbReference>
<protein>
    <recommendedName>
        <fullName evidence="8">AMOP domain-containing protein</fullName>
    </recommendedName>
</protein>
<feature type="region of interest" description="Disordered" evidence="5">
    <location>
        <begin position="543"/>
        <end position="568"/>
    </location>
</feature>
<comment type="subcellular location">
    <subcellularLocation>
        <location evidence="1">Membrane</location>
    </subcellularLocation>
</comment>
<dbReference type="InterPro" id="IPR057019">
    <property type="entry name" value="F54D1_6-like_Ig-like_2"/>
</dbReference>
<sequence length="898" mass="103023">MHQLLSYFLFFFLSVGFIFKVEEWYLDESERDNLLYKFRFGYLKLAPISPPRSTDNNAFVVRPGLVSAPIGLQWLWPLAKGIPISATFSPTEQAERLKFVEKKATEMCHEWYEEDGAQYNFIRYTETNASCPCVESQAIMDLGRFMPHPRCSQVFRDISCSTMIGANNCYMSAQNIYSSYYAGDNDDFNSKNTAPFPTHYGQVCCYDAEGKLMQSNYVPVIKVIEQTPYNPGYPVRAYEFGTYPYMGQYEVPGFSTFYHDTMPYFFCCKYAKFRCQLFYWRRPTSGCQEYRSAAAGYVQGAAAFETIDNQKFIFDEPGVFTLLHISKTLTNPEVRVQIRLERYPNRRVDFGLLGRYLSQADLVQPTNATVVTGVALEASGTDRVVVVVRKDTRRFRYRTSIIVGNIIRYFDNMRIQRFRGVMVYVNNVERGQAEVYVVLEEAEVGVRIRESYALDITRLPMYQESMGLLDVKLSISPKYGVRPNADSSEYITIMDGRRFPRVYGLMRPSADGNPLLNDVSFGLNSVNAESVRKELINNYKILGSGEPGSKQPSGVSNSGTPTDNMFTTSLDDDRRYEVYPEAALKRLPIYKTARKFDQYPYQFVAKTGSNLSNLIQQCTDLEKNPQKDYKMELQLLREYGSSPCPEAPTAITSLCGDNIPCLNDYTLLRSKVLGIEALNNWDNFLAERRAGSKHYNSCGAIMIEYPSYMLKTPSMTSGYLEGDTASFSCYQTHWIKGDYDYKCSKTYSSDSADYLFGWNKGWQPWCRSRELDNLLKWLTAIFSTIGIIMFLIIVFAAFWSIKQRRRKVDDMNRVQYSSRKGFDPRRFNIREDDAKRGRKTASETNGDLGRHAEREERRSMGVTSTNKVTSPERLSPPELRSRGQLPRDLPFMGFNTSV</sequence>
<accession>A0ABD6EJ42</accession>
<keyword evidence="4 6" id="KW-0472">Membrane</keyword>
<dbReference type="PANTHER" id="PTHR13802:SF60">
    <property type="entry name" value="PROTEIN CBG06057"/>
    <property type="match status" value="1"/>
</dbReference>
<evidence type="ECO:0000256" key="2">
    <source>
        <dbReference type="ARBA" id="ARBA00022692"/>
    </source>
</evidence>
<keyword evidence="2 6" id="KW-0812">Transmembrane</keyword>
<dbReference type="Proteomes" id="UP001608902">
    <property type="component" value="Unassembled WGS sequence"/>
</dbReference>
<evidence type="ECO:0000256" key="1">
    <source>
        <dbReference type="ARBA" id="ARBA00004370"/>
    </source>
</evidence>
<dbReference type="InterPro" id="IPR057017">
    <property type="entry name" value="F54D1_6-like_C"/>
</dbReference>
<dbReference type="Pfam" id="PF03782">
    <property type="entry name" value="AMOP"/>
    <property type="match status" value="1"/>
</dbReference>
<keyword evidence="7" id="KW-0732">Signal</keyword>
<evidence type="ECO:0000256" key="4">
    <source>
        <dbReference type="ARBA" id="ARBA00023136"/>
    </source>
</evidence>
<dbReference type="InterPro" id="IPR056075">
    <property type="entry name" value="DUF7658"/>
</dbReference>
<feature type="transmembrane region" description="Helical" evidence="6">
    <location>
        <begin position="777"/>
        <end position="801"/>
    </location>
</feature>
<evidence type="ECO:0000256" key="5">
    <source>
        <dbReference type="SAM" id="MobiDB-lite"/>
    </source>
</evidence>
<organism evidence="9 10">
    <name type="scientific">Gnathostoma spinigerum</name>
    <dbReference type="NCBI Taxonomy" id="75299"/>
    <lineage>
        <taxon>Eukaryota</taxon>
        <taxon>Metazoa</taxon>
        <taxon>Ecdysozoa</taxon>
        <taxon>Nematoda</taxon>
        <taxon>Chromadorea</taxon>
        <taxon>Rhabditida</taxon>
        <taxon>Spirurina</taxon>
        <taxon>Gnathostomatomorpha</taxon>
        <taxon>Gnathostomatoidea</taxon>
        <taxon>Gnathostomatidae</taxon>
        <taxon>Gnathostoma</taxon>
    </lineage>
</organism>
<comment type="caution">
    <text evidence="9">The sequence shown here is derived from an EMBL/GenBank/DDBJ whole genome shotgun (WGS) entry which is preliminary data.</text>
</comment>
<feature type="chain" id="PRO_5044810406" description="AMOP domain-containing protein" evidence="7">
    <location>
        <begin position="24"/>
        <end position="898"/>
    </location>
</feature>
<dbReference type="InterPro" id="IPR051495">
    <property type="entry name" value="Epithelial_Barrier/Signaling"/>
</dbReference>
<dbReference type="PANTHER" id="PTHR13802">
    <property type="entry name" value="MUCIN 4-RELATED"/>
    <property type="match status" value="1"/>
</dbReference>
<feature type="compositionally biased region" description="Basic and acidic residues" evidence="5">
    <location>
        <begin position="848"/>
        <end position="859"/>
    </location>
</feature>
<dbReference type="Pfam" id="PF24469">
    <property type="entry name" value="F54D1_6_C"/>
    <property type="match status" value="1"/>
</dbReference>
<evidence type="ECO:0000313" key="9">
    <source>
        <dbReference type="EMBL" id="MFH4979276.1"/>
    </source>
</evidence>
<dbReference type="InterPro" id="IPR005533">
    <property type="entry name" value="AMOP_dom"/>
</dbReference>
<dbReference type="Pfam" id="PF24464">
    <property type="entry name" value="Ig_F54D1_6_2"/>
    <property type="match status" value="1"/>
</dbReference>
<evidence type="ECO:0000259" key="8">
    <source>
        <dbReference type="PROSITE" id="PS50856"/>
    </source>
</evidence>
<feature type="signal peptide" evidence="7">
    <location>
        <begin position="1"/>
        <end position="23"/>
    </location>
</feature>
<proteinExistence type="predicted"/>
<evidence type="ECO:0000256" key="3">
    <source>
        <dbReference type="ARBA" id="ARBA00022989"/>
    </source>
</evidence>
<dbReference type="PROSITE" id="PS50856">
    <property type="entry name" value="AMOP"/>
    <property type="match status" value="1"/>
</dbReference>
<gene>
    <name evidence="9" type="ORF">AB6A40_005985</name>
</gene>
<dbReference type="SMART" id="SM00723">
    <property type="entry name" value="AMOP"/>
    <property type="match status" value="1"/>
</dbReference>
<reference evidence="9 10" key="1">
    <citation type="submission" date="2024-08" db="EMBL/GenBank/DDBJ databases">
        <title>Gnathostoma spinigerum genome.</title>
        <authorList>
            <person name="Gonzalez-Bertolin B."/>
            <person name="Monzon S."/>
            <person name="Zaballos A."/>
            <person name="Jimenez P."/>
            <person name="Dekumyoy P."/>
            <person name="Varona S."/>
            <person name="Cuesta I."/>
            <person name="Sumanam S."/>
            <person name="Adisakwattana P."/>
            <person name="Gasser R.B."/>
            <person name="Hernandez-Gonzalez A."/>
            <person name="Young N.D."/>
            <person name="Perteguer M.J."/>
        </authorList>
    </citation>
    <scope>NUCLEOTIDE SEQUENCE [LARGE SCALE GENOMIC DNA]</scope>
    <source>
        <strain evidence="9">AL3</strain>
        <tissue evidence="9">Liver</tissue>
    </source>
</reference>
<dbReference type="AlphaFoldDB" id="A0ABD6EJ42"/>
<feature type="domain" description="AMOP" evidence="8">
    <location>
        <begin position="100"/>
        <end position="282"/>
    </location>
</feature>
<keyword evidence="3 6" id="KW-1133">Transmembrane helix</keyword>
<dbReference type="GO" id="GO:0016020">
    <property type="term" value="C:membrane"/>
    <property type="evidence" value="ECO:0007669"/>
    <property type="project" value="UniProtKB-SubCell"/>
</dbReference>
<feature type="region of interest" description="Disordered" evidence="5">
    <location>
        <begin position="833"/>
        <end position="898"/>
    </location>
</feature>
<name>A0ABD6EJ42_9BILA</name>
<dbReference type="EMBL" id="JBGFUD010004014">
    <property type="protein sequence ID" value="MFH4979276.1"/>
    <property type="molecule type" value="Genomic_DNA"/>
</dbReference>
<evidence type="ECO:0000256" key="7">
    <source>
        <dbReference type="SAM" id="SignalP"/>
    </source>
</evidence>
<feature type="compositionally biased region" description="Polar residues" evidence="5">
    <location>
        <begin position="550"/>
        <end position="568"/>
    </location>
</feature>
<evidence type="ECO:0000313" key="10">
    <source>
        <dbReference type="Proteomes" id="UP001608902"/>
    </source>
</evidence>